<evidence type="ECO:0000313" key="3">
    <source>
        <dbReference type="Proteomes" id="UP000671913"/>
    </source>
</evidence>
<accession>A0A975GBA5</accession>
<dbReference type="AlphaFoldDB" id="A0A975GBA5"/>
<feature type="domain" description="Spore protein YkvP/CgeB glycosyl transferase-like" evidence="1">
    <location>
        <begin position="15"/>
        <end position="152"/>
    </location>
</feature>
<reference evidence="2" key="1">
    <citation type="submission" date="2020-08" db="EMBL/GenBank/DDBJ databases">
        <title>Genomic insights into the carbon and energy metabolism of the first obligate autotrophic acetogenic bacterium Aceticella autotrophica gen. nov., sp. nov.</title>
        <authorList>
            <person name="Toshchakov S.V."/>
            <person name="Elcheninov A.G."/>
            <person name="Kublanov I.V."/>
            <person name="Frolov E.N."/>
            <person name="Lebedinsky A.V."/>
        </authorList>
    </citation>
    <scope>NUCLEOTIDE SEQUENCE</scope>
    <source>
        <strain evidence="2">3443-3Ac</strain>
    </source>
</reference>
<gene>
    <name evidence="2" type="ORF">ACETAC_03630</name>
</gene>
<dbReference type="InterPro" id="IPR055259">
    <property type="entry name" value="YkvP/CgeB_Glyco_trans-like"/>
</dbReference>
<evidence type="ECO:0000313" key="2">
    <source>
        <dbReference type="EMBL" id="QSZ27971.1"/>
    </source>
</evidence>
<evidence type="ECO:0000259" key="1">
    <source>
        <dbReference type="Pfam" id="PF13524"/>
    </source>
</evidence>
<dbReference type="KEGG" id="aaut:ACETAC_03630"/>
<dbReference type="Proteomes" id="UP000671913">
    <property type="component" value="Chromosome"/>
</dbReference>
<dbReference type="RefSeq" id="WP_284680692.1">
    <property type="nucleotide sequence ID" value="NZ_CP060096.1"/>
</dbReference>
<dbReference type="EMBL" id="CP060096">
    <property type="protein sequence ID" value="QSZ27971.1"/>
    <property type="molecule type" value="Genomic_DNA"/>
</dbReference>
<protein>
    <submittedName>
        <fullName evidence="2">Glycosyltransferase family 1 protein</fullName>
    </submittedName>
</protein>
<organism evidence="2 3">
    <name type="scientific">Aceticella autotrophica</name>
    <dbReference type="NCBI Taxonomy" id="2755338"/>
    <lineage>
        <taxon>Bacteria</taxon>
        <taxon>Bacillati</taxon>
        <taxon>Bacillota</taxon>
        <taxon>Clostridia</taxon>
        <taxon>Thermoanaerobacterales</taxon>
        <taxon>Thermoanaerobacteraceae</taxon>
        <taxon>Aceticella</taxon>
    </lineage>
</organism>
<dbReference type="Pfam" id="PF13524">
    <property type="entry name" value="Glyco_trans_1_2"/>
    <property type="match status" value="1"/>
</dbReference>
<keyword evidence="3" id="KW-1185">Reference proteome</keyword>
<sequence length="160" mass="18817">MIICVIGTGFRNRVDIIDTIYKNVSKYDIKIIGILWGKLKSYNLIKDKIKLIAISDEEASKYYSNVKINLNIHRAYNDDTIKKLNIDKIKAISPNNRTFDISAVGGFQIVDYREDLDRFYKIGEEIVAYDDVKDLINKIHYYLEHDEERIKLLKMHIKEQ</sequence>
<name>A0A975GBA5_9THEO</name>
<proteinExistence type="predicted"/>